<dbReference type="PROSITE" id="PS00636">
    <property type="entry name" value="DNAJ_1"/>
    <property type="match status" value="1"/>
</dbReference>
<dbReference type="SUPFAM" id="SSF57938">
    <property type="entry name" value="DnaJ/Hsp40 cysteine-rich domain"/>
    <property type="match status" value="1"/>
</dbReference>
<dbReference type="GO" id="GO:0042026">
    <property type="term" value="P:protein refolding"/>
    <property type="evidence" value="ECO:0007669"/>
    <property type="project" value="TreeGrafter"/>
</dbReference>
<dbReference type="EMBL" id="WWBZ02000022">
    <property type="protein sequence ID" value="KAF4308075.1"/>
    <property type="molecule type" value="Genomic_DNA"/>
</dbReference>
<feature type="region of interest" description="Disordered" evidence="8">
    <location>
        <begin position="619"/>
        <end position="656"/>
    </location>
</feature>
<dbReference type="OrthoDB" id="10256793at2759"/>
<dbReference type="FunFam" id="2.60.260.20:FF:000005">
    <property type="entry name" value="Chaperone protein dnaJ 1, mitochondrial"/>
    <property type="match status" value="1"/>
</dbReference>
<dbReference type="InterPro" id="IPR036869">
    <property type="entry name" value="J_dom_sf"/>
</dbReference>
<evidence type="ECO:0000259" key="9">
    <source>
        <dbReference type="PROSITE" id="PS50076"/>
    </source>
</evidence>
<dbReference type="PROSITE" id="PS51188">
    <property type="entry name" value="ZF_CR"/>
    <property type="match status" value="1"/>
</dbReference>
<evidence type="ECO:0000259" key="10">
    <source>
        <dbReference type="PROSITE" id="PS51188"/>
    </source>
</evidence>
<evidence type="ECO:0000256" key="2">
    <source>
        <dbReference type="ARBA" id="ARBA00022737"/>
    </source>
</evidence>
<dbReference type="PRINTS" id="PR00625">
    <property type="entry name" value="JDOMAIN"/>
</dbReference>
<feature type="region of interest" description="Disordered" evidence="8">
    <location>
        <begin position="1"/>
        <end position="46"/>
    </location>
</feature>
<dbReference type="InterPro" id="IPR038291">
    <property type="entry name" value="SAP30_C_sf"/>
</dbReference>
<dbReference type="Gene3D" id="6.10.160.20">
    <property type="match status" value="1"/>
</dbReference>
<name>A0A8H4IUZ3_9PEZI</name>
<evidence type="ECO:0000256" key="5">
    <source>
        <dbReference type="ARBA" id="ARBA00023186"/>
    </source>
</evidence>
<dbReference type="Pfam" id="PF13867">
    <property type="entry name" value="SAP30_Sin3_bdg"/>
    <property type="match status" value="1"/>
</dbReference>
<evidence type="ECO:0000256" key="4">
    <source>
        <dbReference type="ARBA" id="ARBA00022833"/>
    </source>
</evidence>
<gene>
    <name evidence="11" type="ORF">GTA08_BOTSDO03695</name>
</gene>
<dbReference type="Gene3D" id="2.60.260.20">
    <property type="entry name" value="Urease metallochaperone UreE, N-terminal domain"/>
    <property type="match status" value="2"/>
</dbReference>
<dbReference type="InterPro" id="IPR002939">
    <property type="entry name" value="DnaJ_C"/>
</dbReference>
<reference evidence="11" key="1">
    <citation type="submission" date="2020-04" db="EMBL/GenBank/DDBJ databases">
        <title>Genome Assembly and Annotation of Botryosphaeria dothidea sdau 11-99, a Latent Pathogen of Apple Fruit Ring Rot in China.</title>
        <authorList>
            <person name="Yu C."/>
            <person name="Diao Y."/>
            <person name="Lu Q."/>
            <person name="Zhao J."/>
            <person name="Cui S."/>
            <person name="Peng C."/>
            <person name="He B."/>
            <person name="Liu H."/>
        </authorList>
    </citation>
    <scope>NUCLEOTIDE SEQUENCE [LARGE SCALE GENOMIC DNA]</scope>
    <source>
        <strain evidence="11">Sdau11-99</strain>
    </source>
</reference>
<dbReference type="GO" id="GO:0051082">
    <property type="term" value="F:unfolded protein binding"/>
    <property type="evidence" value="ECO:0007669"/>
    <property type="project" value="InterPro"/>
</dbReference>
<comment type="caution">
    <text evidence="11">The sequence shown here is derived from an EMBL/GenBank/DDBJ whole genome shotgun (WGS) entry which is preliminary data.</text>
</comment>
<dbReference type="InterPro" id="IPR025718">
    <property type="entry name" value="SAP30_Sin3-bd"/>
</dbReference>
<sequence length="656" mass="69050">MPPAKSRPHDPETRSDAPAKDKHTTSAHTSNARGRRAGGPTVLTNGSHLKEVVSAPADATNSLHRNSGQSAHTGSSGGISWASEDLSLLQDYRSSHRLEAPSAFKNPLGHAILGRGIGKYSPTMARKNNERRISKEQLATAVRKNFNALAVSESEVIVDLLYKVKMQAPQTLHRSGFIIAVMASLSNPMQSDDSAACSEKDPYGVLGVDKNASASEIKKAYYGLAKKYHPDTNKDAGAKDKFAEAQSAYELLSDADKRKAYDTYGSAAFDGGASGAGGAGGFGGGPSGHPFGGFGFGGGSGGFGADFNFEDLFGAFAGAGARRGGRARGARSAFQEEILVGDNIEVQTNISFMDAAKGTTKEIFLTPLVKCDSCTGSGLKKGTKKSTCQACNGSGTRRINVGGFALATPCDVCGGAGVSVPKGSECSTCDGEGAVRDRRTVTVDIPGGVEDGMRLRVSGEGDAPVSGGSISNNPRTQNGDLYVFIRVAPDPKFQRSGSDVLYTATVPLTTAVLGGEIRIPTLDGDVKVKVPTGTGTGDKITLGGMGMKKLNSRKGLKGDLRVEFKVQMPKYLSANQRTILEMLADEMGDQNAKRVMNLGSANQEIKDKVDEVEKNKHRNEGFLKSAWHNITGQHKDLENDSKKNDDDDQKKASGSG</sequence>
<dbReference type="AlphaFoldDB" id="A0A8H4IUZ3"/>
<dbReference type="InterPro" id="IPR036410">
    <property type="entry name" value="HSP_DnaJ_Cys-rich_dom_sf"/>
</dbReference>
<dbReference type="InterPro" id="IPR018253">
    <property type="entry name" value="DnaJ_domain_CS"/>
</dbReference>
<evidence type="ECO:0000313" key="11">
    <source>
        <dbReference type="EMBL" id="KAF4308075.1"/>
    </source>
</evidence>
<feature type="domain" description="J" evidence="9">
    <location>
        <begin position="201"/>
        <end position="265"/>
    </location>
</feature>
<dbReference type="GO" id="GO:0031072">
    <property type="term" value="F:heat shock protein binding"/>
    <property type="evidence" value="ECO:0007669"/>
    <property type="project" value="InterPro"/>
</dbReference>
<dbReference type="GO" id="GO:0008270">
    <property type="term" value="F:zinc ion binding"/>
    <property type="evidence" value="ECO:0007669"/>
    <property type="project" value="UniProtKB-KW"/>
</dbReference>
<evidence type="ECO:0000313" key="12">
    <source>
        <dbReference type="Proteomes" id="UP000572817"/>
    </source>
</evidence>
<dbReference type="GO" id="GO:0009408">
    <property type="term" value="P:response to heat"/>
    <property type="evidence" value="ECO:0007669"/>
    <property type="project" value="InterPro"/>
</dbReference>
<keyword evidence="12" id="KW-1185">Reference proteome</keyword>
<evidence type="ECO:0000256" key="3">
    <source>
        <dbReference type="ARBA" id="ARBA00022771"/>
    </source>
</evidence>
<proteinExistence type="inferred from homology"/>
<keyword evidence="5" id="KW-0143">Chaperone</keyword>
<evidence type="ECO:0000256" key="8">
    <source>
        <dbReference type="SAM" id="MobiDB-lite"/>
    </source>
</evidence>
<dbReference type="InterPro" id="IPR012724">
    <property type="entry name" value="DnaJ"/>
</dbReference>
<evidence type="ECO:0000256" key="7">
    <source>
        <dbReference type="PROSITE-ProRule" id="PRU00546"/>
    </source>
</evidence>
<keyword evidence="1 7" id="KW-0479">Metal-binding</keyword>
<organism evidence="11 12">
    <name type="scientific">Botryosphaeria dothidea</name>
    <dbReference type="NCBI Taxonomy" id="55169"/>
    <lineage>
        <taxon>Eukaryota</taxon>
        <taxon>Fungi</taxon>
        <taxon>Dikarya</taxon>
        <taxon>Ascomycota</taxon>
        <taxon>Pezizomycotina</taxon>
        <taxon>Dothideomycetes</taxon>
        <taxon>Dothideomycetes incertae sedis</taxon>
        <taxon>Botryosphaeriales</taxon>
        <taxon>Botryosphaeriaceae</taxon>
        <taxon>Botryosphaeria</taxon>
    </lineage>
</organism>
<keyword evidence="3 7" id="KW-0863">Zinc-finger</keyword>
<keyword evidence="4 7" id="KW-0862">Zinc</keyword>
<dbReference type="HAMAP" id="MF_01152">
    <property type="entry name" value="DnaJ"/>
    <property type="match status" value="1"/>
</dbReference>
<dbReference type="InterPro" id="IPR001623">
    <property type="entry name" value="DnaJ_domain"/>
</dbReference>
<dbReference type="CDD" id="cd06257">
    <property type="entry name" value="DnaJ"/>
    <property type="match status" value="1"/>
</dbReference>
<dbReference type="CDD" id="cd10747">
    <property type="entry name" value="DnaJ_C"/>
    <property type="match status" value="1"/>
</dbReference>
<dbReference type="PANTHER" id="PTHR43096:SF52">
    <property type="entry name" value="DNAJ HOMOLOG 1, MITOCHONDRIAL-RELATED"/>
    <property type="match status" value="1"/>
</dbReference>
<dbReference type="SUPFAM" id="SSF49493">
    <property type="entry name" value="HSP40/DnaJ peptide-binding domain"/>
    <property type="match status" value="2"/>
</dbReference>
<evidence type="ECO:0000256" key="6">
    <source>
        <dbReference type="ARBA" id="ARBA00072890"/>
    </source>
</evidence>
<dbReference type="PROSITE" id="PS50076">
    <property type="entry name" value="DNAJ_2"/>
    <property type="match status" value="1"/>
</dbReference>
<protein>
    <recommendedName>
        <fullName evidence="6">DnaJ homolog 1, mitochondrial</fullName>
    </recommendedName>
</protein>
<dbReference type="SUPFAM" id="SSF46565">
    <property type="entry name" value="Chaperone J-domain"/>
    <property type="match status" value="1"/>
</dbReference>
<accession>A0A8H4IUZ3</accession>
<dbReference type="Pfam" id="PF00684">
    <property type="entry name" value="DnaJ_CXXCXGXG"/>
    <property type="match status" value="1"/>
</dbReference>
<dbReference type="SMART" id="SM00271">
    <property type="entry name" value="DnaJ"/>
    <property type="match status" value="1"/>
</dbReference>
<dbReference type="Gene3D" id="1.10.287.110">
    <property type="entry name" value="DnaJ domain"/>
    <property type="match status" value="1"/>
</dbReference>
<dbReference type="PANTHER" id="PTHR43096">
    <property type="entry name" value="DNAJ HOMOLOG 1, MITOCHONDRIAL-RELATED"/>
    <property type="match status" value="1"/>
</dbReference>
<keyword evidence="2" id="KW-0677">Repeat</keyword>
<dbReference type="GO" id="GO:0005524">
    <property type="term" value="F:ATP binding"/>
    <property type="evidence" value="ECO:0007669"/>
    <property type="project" value="InterPro"/>
</dbReference>
<dbReference type="Proteomes" id="UP000572817">
    <property type="component" value="Unassembled WGS sequence"/>
</dbReference>
<dbReference type="InterPro" id="IPR001305">
    <property type="entry name" value="HSP_DnaJ_Cys-rich_dom"/>
</dbReference>
<dbReference type="Gene3D" id="2.10.230.10">
    <property type="entry name" value="Heat shock protein DnaJ, cysteine-rich domain"/>
    <property type="match status" value="1"/>
</dbReference>
<dbReference type="Pfam" id="PF00226">
    <property type="entry name" value="DnaJ"/>
    <property type="match status" value="1"/>
</dbReference>
<dbReference type="InterPro" id="IPR008971">
    <property type="entry name" value="HSP40/DnaJ_pept-bd"/>
</dbReference>
<feature type="domain" description="CR-type" evidence="10">
    <location>
        <begin position="358"/>
        <end position="438"/>
    </location>
</feature>
<feature type="compositionally biased region" description="Basic and acidic residues" evidence="8">
    <location>
        <begin position="633"/>
        <end position="656"/>
    </location>
</feature>
<dbReference type="Pfam" id="PF01556">
    <property type="entry name" value="DnaJ_C"/>
    <property type="match status" value="1"/>
</dbReference>
<feature type="zinc finger region" description="CR-type" evidence="7">
    <location>
        <begin position="358"/>
        <end position="438"/>
    </location>
</feature>
<evidence type="ECO:0000256" key="1">
    <source>
        <dbReference type="ARBA" id="ARBA00022723"/>
    </source>
</evidence>
<dbReference type="GO" id="GO:0005737">
    <property type="term" value="C:cytoplasm"/>
    <property type="evidence" value="ECO:0007669"/>
    <property type="project" value="TreeGrafter"/>
</dbReference>
<feature type="compositionally biased region" description="Basic and acidic residues" evidence="8">
    <location>
        <begin position="7"/>
        <end position="24"/>
    </location>
</feature>
<dbReference type="FunFam" id="2.10.230.10:FF:000001">
    <property type="entry name" value="DnaJ subfamily A member 2"/>
    <property type="match status" value="1"/>
</dbReference>